<dbReference type="InterPro" id="IPR000515">
    <property type="entry name" value="MetI-like"/>
</dbReference>
<feature type="transmembrane region" description="Helical" evidence="7">
    <location>
        <begin position="63"/>
        <end position="81"/>
    </location>
</feature>
<feature type="transmembrane region" description="Helical" evidence="7">
    <location>
        <begin position="93"/>
        <end position="115"/>
    </location>
</feature>
<evidence type="ECO:0000256" key="1">
    <source>
        <dbReference type="ARBA" id="ARBA00004651"/>
    </source>
</evidence>
<sequence length="250" mass="28197">MKNFIIKPFWLLLAFLIFIWIKAASRVNSLVLPSVQEVAQALKQLASSGVLWQSFLITIERTLAAYLLAVLFGIILALLLYRFKLLEQTLRPFLTIIQATPPVVWASLAVVWFGVADNLTPIFLIFIVSLPVIFVNLYQGLTDIDEELVEMARAYSTPEIRIIKAIYLPSLLPALVSALSIAFAFAWKASVFAEFIASSSGIGYQLSLANSMLATDRLFAWTIILILFMLFVEYYLLEKLKARVGRWKNV</sequence>
<dbReference type="Pfam" id="PF00528">
    <property type="entry name" value="BPD_transp_1"/>
    <property type="match status" value="1"/>
</dbReference>
<reference evidence="9 10" key="1">
    <citation type="submission" date="2016-10" db="EMBL/GenBank/DDBJ databases">
        <authorList>
            <person name="de Groot N.N."/>
        </authorList>
    </citation>
    <scope>NUCLEOTIDE SEQUENCE [LARGE SCALE GENOMIC DNA]</scope>
    <source>
        <strain evidence="9 10">ATCC 51327</strain>
    </source>
</reference>
<comment type="subcellular location">
    <subcellularLocation>
        <location evidence="1 7">Cell membrane</location>
        <topology evidence="1 7">Multi-pass membrane protein</topology>
    </subcellularLocation>
</comment>
<keyword evidence="6 7" id="KW-0472">Membrane</keyword>
<dbReference type="EMBL" id="FOTI01000007">
    <property type="protein sequence ID" value="SFL30466.1"/>
    <property type="molecule type" value="Genomic_DNA"/>
</dbReference>
<evidence type="ECO:0000256" key="3">
    <source>
        <dbReference type="ARBA" id="ARBA00022475"/>
    </source>
</evidence>
<dbReference type="AlphaFoldDB" id="A0A1I4GMV9"/>
<keyword evidence="5 7" id="KW-1133">Transmembrane helix</keyword>
<dbReference type="PROSITE" id="PS50928">
    <property type="entry name" value="ABC_TM1"/>
    <property type="match status" value="1"/>
</dbReference>
<dbReference type="RefSeq" id="WP_089859972.1">
    <property type="nucleotide sequence ID" value="NZ_FOTI01000007.1"/>
</dbReference>
<dbReference type="PANTHER" id="PTHR30151">
    <property type="entry name" value="ALKANE SULFONATE ABC TRANSPORTER-RELATED, MEMBRANE SUBUNIT"/>
    <property type="match status" value="1"/>
</dbReference>
<keyword evidence="4 7" id="KW-0812">Transmembrane</keyword>
<evidence type="ECO:0000313" key="10">
    <source>
        <dbReference type="Proteomes" id="UP000199006"/>
    </source>
</evidence>
<feature type="domain" description="ABC transmembrane type-1" evidence="8">
    <location>
        <begin position="55"/>
        <end position="236"/>
    </location>
</feature>
<dbReference type="GO" id="GO:0055085">
    <property type="term" value="P:transmembrane transport"/>
    <property type="evidence" value="ECO:0007669"/>
    <property type="project" value="InterPro"/>
</dbReference>
<feature type="transmembrane region" description="Helical" evidence="7">
    <location>
        <begin position="162"/>
        <end position="187"/>
    </location>
</feature>
<keyword evidence="10" id="KW-1185">Reference proteome</keyword>
<feature type="transmembrane region" description="Helical" evidence="7">
    <location>
        <begin position="121"/>
        <end position="141"/>
    </location>
</feature>
<dbReference type="InterPro" id="IPR035906">
    <property type="entry name" value="MetI-like_sf"/>
</dbReference>
<name>A0A1I4GMV9_9FIRM</name>
<evidence type="ECO:0000256" key="4">
    <source>
        <dbReference type="ARBA" id="ARBA00022692"/>
    </source>
</evidence>
<dbReference type="SUPFAM" id="SSF161098">
    <property type="entry name" value="MetI-like"/>
    <property type="match status" value="1"/>
</dbReference>
<evidence type="ECO:0000256" key="2">
    <source>
        <dbReference type="ARBA" id="ARBA00022448"/>
    </source>
</evidence>
<dbReference type="Gene3D" id="1.10.3720.10">
    <property type="entry name" value="MetI-like"/>
    <property type="match status" value="1"/>
</dbReference>
<keyword evidence="2 7" id="KW-0813">Transport</keyword>
<feature type="transmembrane region" description="Helical" evidence="7">
    <location>
        <begin position="218"/>
        <end position="237"/>
    </location>
</feature>
<organism evidence="9 10">
    <name type="scientific">Halanaerobium salsuginis</name>
    <dbReference type="NCBI Taxonomy" id="29563"/>
    <lineage>
        <taxon>Bacteria</taxon>
        <taxon>Bacillati</taxon>
        <taxon>Bacillota</taxon>
        <taxon>Clostridia</taxon>
        <taxon>Halanaerobiales</taxon>
        <taxon>Halanaerobiaceae</taxon>
        <taxon>Halanaerobium</taxon>
    </lineage>
</organism>
<proteinExistence type="inferred from homology"/>
<evidence type="ECO:0000256" key="6">
    <source>
        <dbReference type="ARBA" id="ARBA00023136"/>
    </source>
</evidence>
<evidence type="ECO:0000313" key="9">
    <source>
        <dbReference type="EMBL" id="SFL30466.1"/>
    </source>
</evidence>
<accession>A0A1I4GMV9</accession>
<dbReference type="Proteomes" id="UP000199006">
    <property type="component" value="Unassembled WGS sequence"/>
</dbReference>
<evidence type="ECO:0000256" key="7">
    <source>
        <dbReference type="RuleBase" id="RU363032"/>
    </source>
</evidence>
<gene>
    <name evidence="9" type="ORF">SAMN02983006_00780</name>
</gene>
<dbReference type="PANTHER" id="PTHR30151:SF0">
    <property type="entry name" value="ABC TRANSPORTER PERMEASE PROTEIN MJ0413-RELATED"/>
    <property type="match status" value="1"/>
</dbReference>
<protein>
    <submittedName>
        <fullName evidence="9">NitT/TauT family transport system permease protein</fullName>
    </submittedName>
</protein>
<dbReference type="GO" id="GO:0005886">
    <property type="term" value="C:plasma membrane"/>
    <property type="evidence" value="ECO:0007669"/>
    <property type="project" value="UniProtKB-SubCell"/>
</dbReference>
<dbReference type="STRING" id="29563.SAMN02983006_00780"/>
<comment type="similarity">
    <text evidence="7">Belongs to the binding-protein-dependent transport system permease family.</text>
</comment>
<evidence type="ECO:0000259" key="8">
    <source>
        <dbReference type="PROSITE" id="PS50928"/>
    </source>
</evidence>
<dbReference type="OrthoDB" id="9804353at2"/>
<dbReference type="CDD" id="cd06261">
    <property type="entry name" value="TM_PBP2"/>
    <property type="match status" value="1"/>
</dbReference>
<keyword evidence="3" id="KW-1003">Cell membrane</keyword>
<evidence type="ECO:0000256" key="5">
    <source>
        <dbReference type="ARBA" id="ARBA00022989"/>
    </source>
</evidence>